<keyword evidence="2" id="KW-1036">Host cytoplasmic vesicle</keyword>
<dbReference type="InterPro" id="IPR016181">
    <property type="entry name" value="Acyl_CoA_acyltransferase"/>
</dbReference>
<keyword evidence="4 5" id="KW-0012">Acyltransferase</keyword>
<proteinExistence type="inferred from homology"/>
<dbReference type="InterPro" id="IPR000182">
    <property type="entry name" value="GNAT_dom"/>
</dbReference>
<dbReference type="GO" id="GO:0034069">
    <property type="term" value="F:aminoglycoside N-acetyltransferase activity"/>
    <property type="evidence" value="ECO:0007669"/>
    <property type="project" value="TreeGrafter"/>
</dbReference>
<gene>
    <name evidence="7" type="ORF">SAMN05444695_11618</name>
</gene>
<dbReference type="AlphaFoldDB" id="A0A1G8QUS5"/>
<accession>A0A1G8QUS5</accession>
<evidence type="ECO:0000256" key="5">
    <source>
        <dbReference type="HAMAP-Rule" id="MF_01812"/>
    </source>
</evidence>
<dbReference type="OrthoDB" id="8399956at2"/>
<dbReference type="NCBIfam" id="NF002368">
    <property type="entry name" value="PRK01346.1-5"/>
    <property type="match status" value="1"/>
</dbReference>
<feature type="binding site" evidence="5">
    <location>
        <begin position="126"/>
        <end position="127"/>
    </location>
    <ligand>
        <name>acetyl-CoA</name>
        <dbReference type="ChEBI" id="CHEBI:57288"/>
    </ligand>
</feature>
<dbReference type="Gene3D" id="3.40.630.30">
    <property type="match status" value="2"/>
</dbReference>
<dbReference type="PROSITE" id="PS51186">
    <property type="entry name" value="GNAT"/>
    <property type="match status" value="1"/>
</dbReference>
<evidence type="ECO:0000313" key="7">
    <source>
        <dbReference type="EMBL" id="SDJ08482.1"/>
    </source>
</evidence>
<dbReference type="HAMAP" id="MF_01812">
    <property type="entry name" value="Eis"/>
    <property type="match status" value="1"/>
</dbReference>
<evidence type="ECO:0000256" key="3">
    <source>
        <dbReference type="ARBA" id="ARBA00022679"/>
    </source>
</evidence>
<protein>
    <submittedName>
        <fullName evidence="7">Predicted acetyltransferase</fullName>
    </submittedName>
</protein>
<dbReference type="InterPro" id="IPR041380">
    <property type="entry name" value="Acetyltransf_17"/>
</dbReference>
<feature type="active site" description="Proton donor" evidence="5">
    <location>
        <position position="131"/>
    </location>
</feature>
<dbReference type="InterPro" id="IPR022902">
    <property type="entry name" value="NAcTrfase_Eis"/>
</dbReference>
<keyword evidence="3 5" id="KW-0808">Transferase</keyword>
<dbReference type="Pfam" id="PF17668">
    <property type="entry name" value="Acetyltransf_17"/>
    <property type="match status" value="1"/>
</dbReference>
<reference evidence="7 8" key="1">
    <citation type="submission" date="2016-10" db="EMBL/GenBank/DDBJ databases">
        <authorList>
            <person name="de Groot N.N."/>
        </authorList>
    </citation>
    <scope>NUCLEOTIDE SEQUENCE [LARGE SCALE GENOMIC DNA]</scope>
    <source>
        <strain evidence="7 8">DSM 44892</strain>
    </source>
</reference>
<sequence>MSTPAPTVRTAVDVRTATDSDWPAVELIDSVGFGYHPVEADLTLARTLTRTEDVVLATAEDVPVGVAMDLGFDLTVPGGAQLPTRGVTWVSVVPTHRRRGALRALLTELHTKIAATGAPLAALTASEAGIYGRFGYGPATVLDTVRFDRRFARFRDSTPDPGGVFIADAKSAAERLPGIYDRWRRLVPGAQSRPQAHWDHTFADPEAHREGASALFFLVHPDGYATFRRAGGSGGKEAATVVDELVAVTPDAHIALWRALCGLDLTVTIEAHLHADDPLRLQLTDYRLVRTTGRADDLWLRIMDVPAALEARTYAADLETVIEIRDPFLDAGGTYALTVRDGRAQCRRTDATARVSTDIDVLGSLYLGGHRARTFAAANRLSAADPAEVAALDIAFGAERPAVLGWGF</sequence>
<dbReference type="GO" id="GO:0030649">
    <property type="term" value="P:aminoglycoside antibiotic catabolic process"/>
    <property type="evidence" value="ECO:0007669"/>
    <property type="project" value="TreeGrafter"/>
</dbReference>
<name>A0A1G8QUS5_9NOCA</name>
<dbReference type="NCBIfam" id="NF002367">
    <property type="entry name" value="PRK01346.1-4"/>
    <property type="match status" value="1"/>
</dbReference>
<feature type="binding site" evidence="5">
    <location>
        <begin position="98"/>
        <end position="103"/>
    </location>
    <ligand>
        <name>acetyl-CoA</name>
        <dbReference type="ChEBI" id="CHEBI:57288"/>
    </ligand>
</feature>
<comment type="subunit">
    <text evidence="5">Homohexamer; trimer of dimers.</text>
</comment>
<dbReference type="RefSeq" id="WP_072739736.1">
    <property type="nucleotide sequence ID" value="NZ_CP048813.1"/>
</dbReference>
<comment type="similarity">
    <text evidence="1 5">Belongs to the acetyltransferase Eis family.</text>
</comment>
<dbReference type="PANTHER" id="PTHR37817:SF1">
    <property type="entry name" value="N-ACETYLTRANSFERASE EIS"/>
    <property type="match status" value="1"/>
</dbReference>
<feature type="binding site" evidence="5">
    <location>
        <begin position="90"/>
        <end position="92"/>
    </location>
    <ligand>
        <name>acetyl-CoA</name>
        <dbReference type="ChEBI" id="CHEBI:57288"/>
    </ligand>
</feature>
<feature type="domain" description="N-acetyltransferase" evidence="6">
    <location>
        <begin position="12"/>
        <end position="161"/>
    </location>
</feature>
<dbReference type="InterPro" id="IPR036527">
    <property type="entry name" value="SCP2_sterol-bd_dom_sf"/>
</dbReference>
<dbReference type="SUPFAM" id="SSF55718">
    <property type="entry name" value="SCP-like"/>
    <property type="match status" value="1"/>
</dbReference>
<dbReference type="Proteomes" id="UP000183263">
    <property type="component" value="Unassembled WGS sequence"/>
</dbReference>
<keyword evidence="8" id="KW-1185">Reference proteome</keyword>
<dbReference type="InterPro" id="IPR051554">
    <property type="entry name" value="Acetyltransferase_Eis"/>
</dbReference>
<evidence type="ECO:0000256" key="1">
    <source>
        <dbReference type="ARBA" id="ARBA00009213"/>
    </source>
</evidence>
<dbReference type="SUPFAM" id="SSF55729">
    <property type="entry name" value="Acyl-CoA N-acyltransferases (Nat)"/>
    <property type="match status" value="1"/>
</dbReference>
<dbReference type="Pfam" id="PF13530">
    <property type="entry name" value="SCP2_2"/>
    <property type="match status" value="1"/>
</dbReference>
<dbReference type="InterPro" id="IPR025559">
    <property type="entry name" value="Eis_dom"/>
</dbReference>
<evidence type="ECO:0000313" key="8">
    <source>
        <dbReference type="Proteomes" id="UP000183263"/>
    </source>
</evidence>
<evidence type="ECO:0000256" key="4">
    <source>
        <dbReference type="ARBA" id="ARBA00023315"/>
    </source>
</evidence>
<dbReference type="PANTHER" id="PTHR37817">
    <property type="entry name" value="N-ACETYLTRANSFERASE EIS"/>
    <property type="match status" value="1"/>
</dbReference>
<dbReference type="EMBL" id="FNDN01000016">
    <property type="protein sequence ID" value="SDJ08482.1"/>
    <property type="molecule type" value="Genomic_DNA"/>
</dbReference>
<dbReference type="Gene3D" id="3.30.1050.10">
    <property type="entry name" value="SCP2 sterol-binding domain"/>
    <property type="match status" value="1"/>
</dbReference>
<evidence type="ECO:0000256" key="2">
    <source>
        <dbReference type="ARBA" id="ARBA00022488"/>
    </source>
</evidence>
<dbReference type="Pfam" id="PF13527">
    <property type="entry name" value="Acetyltransf_9"/>
    <property type="match status" value="1"/>
</dbReference>
<feature type="active site" description="Proton acceptor; via carboxylate" evidence="5">
    <location>
        <position position="408"/>
    </location>
</feature>
<organism evidence="7 8">
    <name type="scientific">Rhodococcus triatomae</name>
    <dbReference type="NCBI Taxonomy" id="300028"/>
    <lineage>
        <taxon>Bacteria</taxon>
        <taxon>Bacillati</taxon>
        <taxon>Actinomycetota</taxon>
        <taxon>Actinomycetes</taxon>
        <taxon>Mycobacteriales</taxon>
        <taxon>Nocardiaceae</taxon>
        <taxon>Rhodococcus</taxon>
    </lineage>
</organism>
<evidence type="ECO:0000259" key="6">
    <source>
        <dbReference type="PROSITE" id="PS51186"/>
    </source>
</evidence>